<protein>
    <submittedName>
        <fullName evidence="1">Uncharacterized protein</fullName>
    </submittedName>
</protein>
<evidence type="ECO:0000313" key="2">
    <source>
        <dbReference type="Proteomes" id="UP001458880"/>
    </source>
</evidence>
<evidence type="ECO:0000313" key="1">
    <source>
        <dbReference type="EMBL" id="KAK9688333.1"/>
    </source>
</evidence>
<dbReference type="Proteomes" id="UP001458880">
    <property type="component" value="Unassembled WGS sequence"/>
</dbReference>
<reference evidence="1 2" key="1">
    <citation type="journal article" date="2024" name="BMC Genomics">
        <title>De novo assembly and annotation of Popillia japonica's genome with initial clues to its potential as an invasive pest.</title>
        <authorList>
            <person name="Cucini C."/>
            <person name="Boschi S."/>
            <person name="Funari R."/>
            <person name="Cardaioli E."/>
            <person name="Iannotti N."/>
            <person name="Marturano G."/>
            <person name="Paoli F."/>
            <person name="Bruttini M."/>
            <person name="Carapelli A."/>
            <person name="Frati F."/>
            <person name="Nardi F."/>
        </authorList>
    </citation>
    <scope>NUCLEOTIDE SEQUENCE [LARGE SCALE GENOMIC DNA]</scope>
    <source>
        <strain evidence="1">DMR45628</strain>
    </source>
</reference>
<keyword evidence="2" id="KW-1185">Reference proteome</keyword>
<proteinExistence type="predicted"/>
<dbReference type="AlphaFoldDB" id="A0AAW1IFV9"/>
<dbReference type="EMBL" id="JASPKY010000595">
    <property type="protein sequence ID" value="KAK9688333.1"/>
    <property type="molecule type" value="Genomic_DNA"/>
</dbReference>
<comment type="caution">
    <text evidence="1">The sequence shown here is derived from an EMBL/GenBank/DDBJ whole genome shotgun (WGS) entry which is preliminary data.</text>
</comment>
<accession>A0AAW1IFV9</accession>
<organism evidence="1 2">
    <name type="scientific">Popillia japonica</name>
    <name type="common">Japanese beetle</name>
    <dbReference type="NCBI Taxonomy" id="7064"/>
    <lineage>
        <taxon>Eukaryota</taxon>
        <taxon>Metazoa</taxon>
        <taxon>Ecdysozoa</taxon>
        <taxon>Arthropoda</taxon>
        <taxon>Hexapoda</taxon>
        <taxon>Insecta</taxon>
        <taxon>Pterygota</taxon>
        <taxon>Neoptera</taxon>
        <taxon>Endopterygota</taxon>
        <taxon>Coleoptera</taxon>
        <taxon>Polyphaga</taxon>
        <taxon>Scarabaeiformia</taxon>
        <taxon>Scarabaeidae</taxon>
        <taxon>Rutelinae</taxon>
        <taxon>Popillia</taxon>
    </lineage>
</organism>
<sequence>MITVAGLSDCAQADVKDWLESGSDPGYQIMDDNDIVQESQDIIESDNEDEELEEMATGPTHEQAFTALNTAIDWYEKQKDSN</sequence>
<name>A0AAW1IFV9_POPJA</name>
<gene>
    <name evidence="1" type="ORF">QE152_g35618</name>
</gene>